<gene>
    <name evidence="4" type="ORF">FRX48_02147</name>
</gene>
<dbReference type="InterPro" id="IPR036864">
    <property type="entry name" value="Zn2-C6_fun-type_DNA-bd_sf"/>
</dbReference>
<dbReference type="PANTHER" id="PTHR37534:SF47">
    <property type="entry name" value="ZN(2)-C6 FUNGAL-TYPE DOMAIN-CONTAINING PROTEIN"/>
    <property type="match status" value="1"/>
</dbReference>
<dbReference type="OrthoDB" id="3598904at2759"/>
<evidence type="ECO:0000256" key="2">
    <source>
        <dbReference type="SAM" id="MobiDB-lite"/>
    </source>
</evidence>
<dbReference type="Proteomes" id="UP000324767">
    <property type="component" value="Unassembled WGS sequence"/>
</dbReference>
<feature type="region of interest" description="Disordered" evidence="2">
    <location>
        <begin position="1"/>
        <end position="62"/>
    </location>
</feature>
<dbReference type="SMART" id="SM00066">
    <property type="entry name" value="GAL4"/>
    <property type="match status" value="1"/>
</dbReference>
<evidence type="ECO:0000259" key="3">
    <source>
        <dbReference type="PROSITE" id="PS50048"/>
    </source>
</evidence>
<dbReference type="Gene3D" id="4.10.240.10">
    <property type="entry name" value="Zn(2)-C6 fungal-type DNA-binding domain"/>
    <property type="match status" value="1"/>
</dbReference>
<feature type="compositionally biased region" description="Polar residues" evidence="2">
    <location>
        <begin position="32"/>
        <end position="45"/>
    </location>
</feature>
<dbReference type="GO" id="GO:0008270">
    <property type="term" value="F:zinc ion binding"/>
    <property type="evidence" value="ECO:0007669"/>
    <property type="project" value="InterPro"/>
</dbReference>
<dbReference type="GO" id="GO:0045944">
    <property type="term" value="P:positive regulation of transcription by RNA polymerase II"/>
    <property type="evidence" value="ECO:0007669"/>
    <property type="project" value="TreeGrafter"/>
</dbReference>
<accession>A0A5M8PXK5</accession>
<protein>
    <submittedName>
        <fullName evidence="4">C6 finger domain-containing</fullName>
    </submittedName>
</protein>
<dbReference type="Pfam" id="PF00172">
    <property type="entry name" value="Zn_clus"/>
    <property type="match status" value="1"/>
</dbReference>
<comment type="caution">
    <text evidence="4">The sequence shown here is derived from an EMBL/GenBank/DDBJ whole genome shotgun (WGS) entry which is preliminary data.</text>
</comment>
<dbReference type="PANTHER" id="PTHR37534">
    <property type="entry name" value="TRANSCRIPTIONAL ACTIVATOR PROTEIN UGA3"/>
    <property type="match status" value="1"/>
</dbReference>
<dbReference type="GO" id="GO:0005634">
    <property type="term" value="C:nucleus"/>
    <property type="evidence" value="ECO:0007669"/>
    <property type="project" value="TreeGrafter"/>
</dbReference>
<dbReference type="InterPro" id="IPR001138">
    <property type="entry name" value="Zn2Cys6_DnaBD"/>
</dbReference>
<name>A0A5M8PXK5_9LECA</name>
<evidence type="ECO:0000313" key="5">
    <source>
        <dbReference type="Proteomes" id="UP000324767"/>
    </source>
</evidence>
<dbReference type="PROSITE" id="PS50048">
    <property type="entry name" value="ZN2_CY6_FUNGAL_2"/>
    <property type="match status" value="1"/>
</dbReference>
<evidence type="ECO:0000313" key="4">
    <source>
        <dbReference type="EMBL" id="KAA6413786.1"/>
    </source>
</evidence>
<organism evidence="4 5">
    <name type="scientific">Lasallia pustulata</name>
    <dbReference type="NCBI Taxonomy" id="136370"/>
    <lineage>
        <taxon>Eukaryota</taxon>
        <taxon>Fungi</taxon>
        <taxon>Dikarya</taxon>
        <taxon>Ascomycota</taxon>
        <taxon>Pezizomycotina</taxon>
        <taxon>Lecanoromycetes</taxon>
        <taxon>OSLEUM clade</taxon>
        <taxon>Umbilicariomycetidae</taxon>
        <taxon>Umbilicariales</taxon>
        <taxon>Umbilicariaceae</taxon>
        <taxon>Lasallia</taxon>
    </lineage>
</organism>
<dbReference type="PROSITE" id="PS00463">
    <property type="entry name" value="ZN2_CY6_FUNGAL_1"/>
    <property type="match status" value="1"/>
</dbReference>
<dbReference type="EMBL" id="VXIT01000003">
    <property type="protein sequence ID" value="KAA6413786.1"/>
    <property type="molecule type" value="Genomic_DNA"/>
</dbReference>
<dbReference type="CDD" id="cd00067">
    <property type="entry name" value="GAL4"/>
    <property type="match status" value="1"/>
</dbReference>
<keyword evidence="1" id="KW-0539">Nucleus</keyword>
<dbReference type="SUPFAM" id="SSF57701">
    <property type="entry name" value="Zn2/Cys6 DNA-binding domain"/>
    <property type="match status" value="1"/>
</dbReference>
<reference evidence="4 5" key="1">
    <citation type="submission" date="2019-09" db="EMBL/GenBank/DDBJ databases">
        <title>The hologenome of the rock-dwelling lichen Lasallia pustulata.</title>
        <authorList>
            <person name="Greshake Tzovaras B."/>
            <person name="Segers F."/>
            <person name="Bicker A."/>
            <person name="Dal Grande F."/>
            <person name="Otte J."/>
            <person name="Hankeln T."/>
            <person name="Schmitt I."/>
            <person name="Ebersberger I."/>
        </authorList>
    </citation>
    <scope>NUCLEOTIDE SEQUENCE [LARGE SCALE GENOMIC DNA]</scope>
    <source>
        <strain evidence="4">A1-1</strain>
    </source>
</reference>
<dbReference type="GO" id="GO:0000981">
    <property type="term" value="F:DNA-binding transcription factor activity, RNA polymerase II-specific"/>
    <property type="evidence" value="ECO:0007669"/>
    <property type="project" value="InterPro"/>
</dbReference>
<feature type="domain" description="Zn(2)-C6 fungal-type" evidence="3">
    <location>
        <begin position="62"/>
        <end position="90"/>
    </location>
</feature>
<evidence type="ECO:0000256" key="1">
    <source>
        <dbReference type="ARBA" id="ARBA00023242"/>
    </source>
</evidence>
<dbReference type="GO" id="GO:0000976">
    <property type="term" value="F:transcription cis-regulatory region binding"/>
    <property type="evidence" value="ECO:0007669"/>
    <property type="project" value="TreeGrafter"/>
</dbReference>
<sequence>METITIPSPTAFLRSPILQPTVPRPTPKNAARRQSTATKTRQPSITAADAATKPKQSKSRNGCVTCKAKRLKCDEIKPSCQQCHKRNVTCGGYKKDFKWRPFEESTFVSKPPSPARARKGTIAIYFAMAMTDRHSVDDLQGCSSSSSKPCDI</sequence>
<dbReference type="AlphaFoldDB" id="A0A5M8PXK5"/>
<proteinExistence type="predicted"/>